<evidence type="ECO:0000313" key="3">
    <source>
        <dbReference type="Proteomes" id="UP001596060"/>
    </source>
</evidence>
<dbReference type="Pfam" id="PF00294">
    <property type="entry name" value="PfkB"/>
    <property type="match status" value="1"/>
</dbReference>
<dbReference type="Gene3D" id="3.40.1190.20">
    <property type="match status" value="1"/>
</dbReference>
<dbReference type="PANTHER" id="PTHR15364">
    <property type="entry name" value="2'-DEOXYNUCLEOSIDE 5'-PHOSPHATE N-HYDROLASE 1"/>
    <property type="match status" value="1"/>
</dbReference>
<dbReference type="Gene3D" id="3.40.50.450">
    <property type="match status" value="1"/>
</dbReference>
<dbReference type="InterPro" id="IPR029056">
    <property type="entry name" value="Ribokinase-like"/>
</dbReference>
<proteinExistence type="predicted"/>
<gene>
    <name evidence="2" type="ORF">ACFPN9_17745</name>
</gene>
<dbReference type="Proteomes" id="UP001596060">
    <property type="component" value="Unassembled WGS sequence"/>
</dbReference>
<dbReference type="GO" id="GO:0016301">
    <property type="term" value="F:kinase activity"/>
    <property type="evidence" value="ECO:0007669"/>
    <property type="project" value="UniProtKB-KW"/>
</dbReference>
<keyword evidence="2" id="KW-0418">Kinase</keyword>
<dbReference type="PANTHER" id="PTHR15364:SF0">
    <property type="entry name" value="2'-DEOXYNUCLEOSIDE 5'-PHOSPHATE N-HYDROLASE 1"/>
    <property type="match status" value="1"/>
</dbReference>
<dbReference type="EMBL" id="JBHSLU010000062">
    <property type="protein sequence ID" value="MFC5507084.1"/>
    <property type="molecule type" value="Genomic_DNA"/>
</dbReference>
<evidence type="ECO:0000313" key="2">
    <source>
        <dbReference type="EMBL" id="MFC5507084.1"/>
    </source>
</evidence>
<organism evidence="2 3">
    <name type="scientific">Bosea massiliensis</name>
    <dbReference type="NCBI Taxonomy" id="151419"/>
    <lineage>
        <taxon>Bacteria</taxon>
        <taxon>Pseudomonadati</taxon>
        <taxon>Pseudomonadota</taxon>
        <taxon>Alphaproteobacteria</taxon>
        <taxon>Hyphomicrobiales</taxon>
        <taxon>Boseaceae</taxon>
        <taxon>Bosea</taxon>
    </lineage>
</organism>
<dbReference type="InterPro" id="IPR051239">
    <property type="entry name" value="2'-dNMP_N-hydrolase"/>
</dbReference>
<feature type="domain" description="Carbohydrate kinase PfkB" evidence="1">
    <location>
        <begin position="90"/>
        <end position="187"/>
    </location>
</feature>
<protein>
    <submittedName>
        <fullName evidence="2">PfkB family carbohydrate kinase</fullName>
    </submittedName>
</protein>
<sequence length="338" mass="35934">MYGFAFVPTDAPQRITFDYVHPMSVPVIRPALAQLHGLPPLHVEGDVVLRFGMLEATAIVSAEKCVYDPQSAFSPERFSANGSRAKRLAVVANRGEVLAMGNGSDVETAARAILSDENAEVVVVKCGADGATIVPRDGEILRVSAYRSDGAFTIGSGDVFAAMFAACWGVLDKDPREAAQLASLAVSEYAASRALPARAPEQLAASQSVELVATPGEVYLAGPFFSMSQRWLIDEARRCLQDVGMTVFSPFHEIGSGPAGEVAPADIEALQKCDVVFAVLEGLDSGTLFEVGYARAIGKPVYGFAQTVAHEDLKMVMGTGCIVHSDFTTAVHHLAWRA</sequence>
<dbReference type="RefSeq" id="WP_377817364.1">
    <property type="nucleotide sequence ID" value="NZ_JBHSLU010000062.1"/>
</dbReference>
<dbReference type="SUPFAM" id="SSF53613">
    <property type="entry name" value="Ribokinase-like"/>
    <property type="match status" value="1"/>
</dbReference>
<evidence type="ECO:0000259" key="1">
    <source>
        <dbReference type="Pfam" id="PF00294"/>
    </source>
</evidence>
<comment type="caution">
    <text evidence="2">The sequence shown here is derived from an EMBL/GenBank/DDBJ whole genome shotgun (WGS) entry which is preliminary data.</text>
</comment>
<dbReference type="SUPFAM" id="SSF52309">
    <property type="entry name" value="N-(deoxy)ribosyltransferase-like"/>
    <property type="match status" value="1"/>
</dbReference>
<keyword evidence="3" id="KW-1185">Reference proteome</keyword>
<dbReference type="Pfam" id="PF05014">
    <property type="entry name" value="Nuc_deoxyrib_tr"/>
    <property type="match status" value="1"/>
</dbReference>
<keyword evidence="2" id="KW-0808">Transferase</keyword>
<accession>A0ABW0P8L1</accession>
<dbReference type="InterPro" id="IPR007710">
    <property type="entry name" value="Nucleoside_deoxyribTrfase"/>
</dbReference>
<dbReference type="InterPro" id="IPR011611">
    <property type="entry name" value="PfkB_dom"/>
</dbReference>
<reference evidence="3" key="1">
    <citation type="journal article" date="2019" name="Int. J. Syst. Evol. Microbiol.">
        <title>The Global Catalogue of Microorganisms (GCM) 10K type strain sequencing project: providing services to taxonomists for standard genome sequencing and annotation.</title>
        <authorList>
            <consortium name="The Broad Institute Genomics Platform"/>
            <consortium name="The Broad Institute Genome Sequencing Center for Infectious Disease"/>
            <person name="Wu L."/>
            <person name="Ma J."/>
        </authorList>
    </citation>
    <scope>NUCLEOTIDE SEQUENCE [LARGE SCALE GENOMIC DNA]</scope>
    <source>
        <strain evidence="3">CCUG 43117</strain>
    </source>
</reference>
<name>A0ABW0P8L1_9HYPH</name>